<name>A0ABU8ZLC8_9BIFI</name>
<dbReference type="PANTHER" id="PTHR30486">
    <property type="entry name" value="TWITCHING MOTILITY PROTEIN PILT"/>
    <property type="match status" value="1"/>
</dbReference>
<comment type="caution">
    <text evidence="3">The sequence shown here is derived from an EMBL/GenBank/DDBJ whole genome shotgun (WGS) entry which is preliminary data.</text>
</comment>
<dbReference type="Gene3D" id="3.30.450.90">
    <property type="match status" value="1"/>
</dbReference>
<dbReference type="Proteomes" id="UP001373159">
    <property type="component" value="Unassembled WGS sequence"/>
</dbReference>
<evidence type="ECO:0000259" key="2">
    <source>
        <dbReference type="Pfam" id="PF00437"/>
    </source>
</evidence>
<sequence>MVEMRPSDGIPAFGCLNGLMADPAVTDVTVTCEGRVWADRGAGMVECHPMPGFSGPQAVRDFAVQVCSQLGRRLDDASPMADASTAGGIRLHAVIAPIVPVGASISIRLPGRDRPGLEGLIGSGLCPPSWYYTLKALVSGRASILISGGTGSGKTTLLRALLAECPCADRLVTVEETRELEILPGHADHVALAIRETNVEGAGGIDLARLIRATLRMRPDRIILGECRGGEVADLLRAFNSGHRGGMVTLHADGVERVPARLATLGLLAGLEPRALSSLAEGAFDAVIHLERTGGRRRIAQIGVLALDRQGSLSGRPLCIWEGAGGARYLSGWAAFARRWGIRTATGTSQGRDHE</sequence>
<feature type="domain" description="Bacterial type II secretion system protein E" evidence="2">
    <location>
        <begin position="66"/>
        <end position="270"/>
    </location>
</feature>
<proteinExistence type="inferred from homology"/>
<gene>
    <name evidence="3" type="ORF">V8P97_00765</name>
</gene>
<accession>A0ABU8ZLC8</accession>
<dbReference type="SUPFAM" id="SSF52540">
    <property type="entry name" value="P-loop containing nucleoside triphosphate hydrolases"/>
    <property type="match status" value="1"/>
</dbReference>
<comment type="similarity">
    <text evidence="1">Belongs to the GSP E family.</text>
</comment>
<dbReference type="InterPro" id="IPR001482">
    <property type="entry name" value="T2SS/T4SS_dom"/>
</dbReference>
<evidence type="ECO:0000313" key="3">
    <source>
        <dbReference type="EMBL" id="MEK0306014.1"/>
    </source>
</evidence>
<dbReference type="PANTHER" id="PTHR30486:SF6">
    <property type="entry name" value="TYPE IV PILUS RETRACTATION ATPASE PILT"/>
    <property type="match status" value="1"/>
</dbReference>
<dbReference type="RefSeq" id="WP_340468556.1">
    <property type="nucleotide sequence ID" value="NZ_JBANBB010000001.1"/>
</dbReference>
<evidence type="ECO:0000256" key="1">
    <source>
        <dbReference type="ARBA" id="ARBA00006611"/>
    </source>
</evidence>
<organism evidence="3 4">
    <name type="scientific">Bifidobacterium favimelis</name>
    <dbReference type="NCBI Taxonomy" id="3122979"/>
    <lineage>
        <taxon>Bacteria</taxon>
        <taxon>Bacillati</taxon>
        <taxon>Actinomycetota</taxon>
        <taxon>Actinomycetes</taxon>
        <taxon>Bifidobacteriales</taxon>
        <taxon>Bifidobacteriaceae</taxon>
        <taxon>Bifidobacterium</taxon>
    </lineage>
</organism>
<evidence type="ECO:0000313" key="4">
    <source>
        <dbReference type="Proteomes" id="UP001373159"/>
    </source>
</evidence>
<dbReference type="InterPro" id="IPR027417">
    <property type="entry name" value="P-loop_NTPase"/>
</dbReference>
<dbReference type="EMBL" id="JBANBB010000001">
    <property type="protein sequence ID" value="MEK0306014.1"/>
    <property type="molecule type" value="Genomic_DNA"/>
</dbReference>
<dbReference type="InterPro" id="IPR050921">
    <property type="entry name" value="T4SS_GSP_E_ATPase"/>
</dbReference>
<keyword evidence="4" id="KW-1185">Reference proteome</keyword>
<dbReference type="CDD" id="cd01130">
    <property type="entry name" value="VirB11-like_ATPase"/>
    <property type="match status" value="1"/>
</dbReference>
<dbReference type="Gene3D" id="3.40.50.300">
    <property type="entry name" value="P-loop containing nucleotide triphosphate hydrolases"/>
    <property type="match status" value="1"/>
</dbReference>
<protein>
    <submittedName>
        <fullName evidence="3">ATPase, T2SS/T4P/T4SS family</fullName>
    </submittedName>
</protein>
<reference evidence="3 4" key="1">
    <citation type="submission" date="2024-02" db="EMBL/GenBank/DDBJ databases">
        <title>Bifidobacterium honeyensis sp. nov., isolated from the comb honey.</title>
        <authorList>
            <person name="Liu W."/>
            <person name="Li Y."/>
        </authorList>
    </citation>
    <scope>NUCLEOTIDE SEQUENCE [LARGE SCALE GENOMIC DNA]</scope>
    <source>
        <strain evidence="3 4">IMAU50988</strain>
    </source>
</reference>
<dbReference type="Pfam" id="PF00437">
    <property type="entry name" value="T2SSE"/>
    <property type="match status" value="1"/>
</dbReference>